<evidence type="ECO:0000313" key="1">
    <source>
        <dbReference type="EMBL" id="GFY60641.1"/>
    </source>
</evidence>
<protein>
    <submittedName>
        <fullName evidence="1">Uncharacterized protein</fullName>
    </submittedName>
</protein>
<sequence>MSNQENPQSTDIAVRSSREARVLQPLTETEGKFPPFRREWSASFDVLRMFWVSSLGIEIKWKSPPCSLLPRVGSRFKVVYWIELVIAGRYCVRRRVYGRWKCFEL</sequence>
<comment type="caution">
    <text evidence="1">The sequence shown here is derived from an EMBL/GenBank/DDBJ whole genome shotgun (WGS) entry which is preliminary data.</text>
</comment>
<keyword evidence="2" id="KW-1185">Reference proteome</keyword>
<dbReference type="EMBL" id="BMAV01013229">
    <property type="protein sequence ID" value="GFY60641.1"/>
    <property type="molecule type" value="Genomic_DNA"/>
</dbReference>
<name>A0A8X6Y0C5_9ARAC</name>
<dbReference type="Proteomes" id="UP000886998">
    <property type="component" value="Unassembled WGS sequence"/>
</dbReference>
<reference evidence="1" key="1">
    <citation type="submission" date="2020-08" db="EMBL/GenBank/DDBJ databases">
        <title>Multicomponent nature underlies the extraordinary mechanical properties of spider dragline silk.</title>
        <authorList>
            <person name="Kono N."/>
            <person name="Nakamura H."/>
            <person name="Mori M."/>
            <person name="Yoshida Y."/>
            <person name="Ohtoshi R."/>
            <person name="Malay A.D."/>
            <person name="Moran D.A.P."/>
            <person name="Tomita M."/>
            <person name="Numata K."/>
            <person name="Arakawa K."/>
        </authorList>
    </citation>
    <scope>NUCLEOTIDE SEQUENCE</scope>
</reference>
<accession>A0A8X6Y0C5</accession>
<proteinExistence type="predicted"/>
<organism evidence="1 2">
    <name type="scientific">Trichonephila inaurata madagascariensis</name>
    <dbReference type="NCBI Taxonomy" id="2747483"/>
    <lineage>
        <taxon>Eukaryota</taxon>
        <taxon>Metazoa</taxon>
        <taxon>Ecdysozoa</taxon>
        <taxon>Arthropoda</taxon>
        <taxon>Chelicerata</taxon>
        <taxon>Arachnida</taxon>
        <taxon>Araneae</taxon>
        <taxon>Araneomorphae</taxon>
        <taxon>Entelegynae</taxon>
        <taxon>Araneoidea</taxon>
        <taxon>Nephilidae</taxon>
        <taxon>Trichonephila</taxon>
        <taxon>Trichonephila inaurata</taxon>
    </lineage>
</organism>
<gene>
    <name evidence="1" type="ORF">TNIN_356181</name>
</gene>
<dbReference type="AlphaFoldDB" id="A0A8X6Y0C5"/>
<evidence type="ECO:0000313" key="2">
    <source>
        <dbReference type="Proteomes" id="UP000886998"/>
    </source>
</evidence>